<dbReference type="GO" id="GO:0004842">
    <property type="term" value="F:ubiquitin-protein transferase activity"/>
    <property type="evidence" value="ECO:0007669"/>
    <property type="project" value="TreeGrafter"/>
</dbReference>
<feature type="domain" description="BRCT" evidence="6">
    <location>
        <begin position="35"/>
        <end position="85"/>
    </location>
</feature>
<evidence type="ECO:0000256" key="1">
    <source>
        <dbReference type="ARBA" id="ARBA00004123"/>
    </source>
</evidence>
<dbReference type="Gene3D" id="3.40.50.10190">
    <property type="entry name" value="BRCT domain"/>
    <property type="match status" value="1"/>
</dbReference>
<dbReference type="PANTHER" id="PTHR13763">
    <property type="entry name" value="BREAST CANCER TYPE 1 SUSCEPTIBILITY PROTEIN BRCA1"/>
    <property type="match status" value="1"/>
</dbReference>
<keyword evidence="4" id="KW-0234">DNA repair</keyword>
<dbReference type="Gene3D" id="3.40.630.30">
    <property type="match status" value="1"/>
</dbReference>
<reference evidence="7" key="2">
    <citation type="submission" date="2024-10" db="UniProtKB">
        <authorList>
            <consortium name="EnsemblProtists"/>
        </authorList>
    </citation>
    <scope>IDENTIFICATION</scope>
</reference>
<dbReference type="SUPFAM" id="SSF55729">
    <property type="entry name" value="Acyl-CoA N-acyltransferases (Nat)"/>
    <property type="match status" value="1"/>
</dbReference>
<reference evidence="8" key="1">
    <citation type="journal article" date="2013" name="Nature">
        <title>Pan genome of the phytoplankton Emiliania underpins its global distribution.</title>
        <authorList>
            <person name="Read B.A."/>
            <person name="Kegel J."/>
            <person name="Klute M.J."/>
            <person name="Kuo A."/>
            <person name="Lefebvre S.C."/>
            <person name="Maumus F."/>
            <person name="Mayer C."/>
            <person name="Miller J."/>
            <person name="Monier A."/>
            <person name="Salamov A."/>
            <person name="Young J."/>
            <person name="Aguilar M."/>
            <person name="Claverie J.M."/>
            <person name="Frickenhaus S."/>
            <person name="Gonzalez K."/>
            <person name="Herman E.K."/>
            <person name="Lin Y.C."/>
            <person name="Napier J."/>
            <person name="Ogata H."/>
            <person name="Sarno A.F."/>
            <person name="Shmutz J."/>
            <person name="Schroeder D."/>
            <person name="de Vargas C."/>
            <person name="Verret F."/>
            <person name="von Dassow P."/>
            <person name="Valentin K."/>
            <person name="Van de Peer Y."/>
            <person name="Wheeler G."/>
            <person name="Dacks J.B."/>
            <person name="Delwiche C.F."/>
            <person name="Dyhrman S.T."/>
            <person name="Glockner G."/>
            <person name="John U."/>
            <person name="Richards T."/>
            <person name="Worden A.Z."/>
            <person name="Zhang X."/>
            <person name="Grigoriev I.V."/>
            <person name="Allen A.E."/>
            <person name="Bidle K."/>
            <person name="Borodovsky M."/>
            <person name="Bowler C."/>
            <person name="Brownlee C."/>
            <person name="Cock J.M."/>
            <person name="Elias M."/>
            <person name="Gladyshev V.N."/>
            <person name="Groth M."/>
            <person name="Guda C."/>
            <person name="Hadaegh A."/>
            <person name="Iglesias-Rodriguez M.D."/>
            <person name="Jenkins J."/>
            <person name="Jones B.M."/>
            <person name="Lawson T."/>
            <person name="Leese F."/>
            <person name="Lindquist E."/>
            <person name="Lobanov A."/>
            <person name="Lomsadze A."/>
            <person name="Malik S.B."/>
            <person name="Marsh M.E."/>
            <person name="Mackinder L."/>
            <person name="Mock T."/>
            <person name="Mueller-Roeber B."/>
            <person name="Pagarete A."/>
            <person name="Parker M."/>
            <person name="Probert I."/>
            <person name="Quesneville H."/>
            <person name="Raines C."/>
            <person name="Rensing S.A."/>
            <person name="Riano-Pachon D.M."/>
            <person name="Richier S."/>
            <person name="Rokitta S."/>
            <person name="Shiraiwa Y."/>
            <person name="Soanes D.M."/>
            <person name="van der Giezen M."/>
            <person name="Wahlund T.M."/>
            <person name="Williams B."/>
            <person name="Wilson W."/>
            <person name="Wolfe G."/>
            <person name="Wurch L.L."/>
        </authorList>
    </citation>
    <scope>NUCLEOTIDE SEQUENCE</scope>
</reference>
<keyword evidence="2" id="KW-0677">Repeat</keyword>
<evidence type="ECO:0000313" key="8">
    <source>
        <dbReference type="Proteomes" id="UP000013827"/>
    </source>
</evidence>
<evidence type="ECO:0000259" key="6">
    <source>
        <dbReference type="PROSITE" id="PS50172"/>
    </source>
</evidence>
<evidence type="ECO:0000256" key="4">
    <source>
        <dbReference type="ARBA" id="ARBA00023204"/>
    </source>
</evidence>
<protein>
    <recommendedName>
        <fullName evidence="6">BRCT domain-containing protein</fullName>
    </recommendedName>
</protein>
<evidence type="ECO:0000256" key="5">
    <source>
        <dbReference type="ARBA" id="ARBA00023242"/>
    </source>
</evidence>
<dbReference type="Proteomes" id="UP000013827">
    <property type="component" value="Unassembled WGS sequence"/>
</dbReference>
<evidence type="ECO:0000256" key="2">
    <source>
        <dbReference type="ARBA" id="ARBA00022737"/>
    </source>
</evidence>
<dbReference type="RefSeq" id="XP_005793914.1">
    <property type="nucleotide sequence ID" value="XM_005793857.1"/>
</dbReference>
<dbReference type="PROSITE" id="PS50172">
    <property type="entry name" value="BRCT"/>
    <property type="match status" value="1"/>
</dbReference>
<dbReference type="GO" id="GO:0045944">
    <property type="term" value="P:positive regulation of transcription by RNA polymerase II"/>
    <property type="evidence" value="ECO:0007669"/>
    <property type="project" value="TreeGrafter"/>
</dbReference>
<organism evidence="7 8">
    <name type="scientific">Emiliania huxleyi (strain CCMP1516)</name>
    <dbReference type="NCBI Taxonomy" id="280463"/>
    <lineage>
        <taxon>Eukaryota</taxon>
        <taxon>Haptista</taxon>
        <taxon>Haptophyta</taxon>
        <taxon>Prymnesiophyceae</taxon>
        <taxon>Isochrysidales</taxon>
        <taxon>Noelaerhabdaceae</taxon>
        <taxon>Emiliania</taxon>
    </lineage>
</organism>
<dbReference type="InterPro" id="IPR016181">
    <property type="entry name" value="Acyl_CoA_acyltransferase"/>
</dbReference>
<dbReference type="GO" id="GO:0000724">
    <property type="term" value="P:double-strand break repair via homologous recombination"/>
    <property type="evidence" value="ECO:0007669"/>
    <property type="project" value="TreeGrafter"/>
</dbReference>
<keyword evidence="5" id="KW-0539">Nucleus</keyword>
<dbReference type="GO" id="GO:0005634">
    <property type="term" value="C:nucleus"/>
    <property type="evidence" value="ECO:0007669"/>
    <property type="project" value="UniProtKB-SubCell"/>
</dbReference>
<dbReference type="InterPro" id="IPR036420">
    <property type="entry name" value="BRCT_dom_sf"/>
</dbReference>
<dbReference type="InterPro" id="IPR031099">
    <property type="entry name" value="BRCA1-associated"/>
</dbReference>
<comment type="subcellular location">
    <subcellularLocation>
        <location evidence="1">Nucleus</location>
    </subcellularLocation>
</comment>
<dbReference type="KEGG" id="ehx:EMIHUDRAFT_193776"/>
<dbReference type="EnsemblProtists" id="EOD41485">
    <property type="protein sequence ID" value="EOD41485"/>
    <property type="gene ID" value="EMIHUDRAFT_193776"/>
</dbReference>
<evidence type="ECO:0000256" key="3">
    <source>
        <dbReference type="ARBA" id="ARBA00022763"/>
    </source>
</evidence>
<evidence type="ECO:0000313" key="7">
    <source>
        <dbReference type="EnsemblProtists" id="EOD41485"/>
    </source>
</evidence>
<accession>A0A0D3L0F0</accession>
<dbReference type="STRING" id="2903.R1FQX1"/>
<dbReference type="InterPro" id="IPR001357">
    <property type="entry name" value="BRCT_dom"/>
</dbReference>
<keyword evidence="8" id="KW-1185">Reference proteome</keyword>
<dbReference type="SUPFAM" id="SSF52113">
    <property type="entry name" value="BRCT domain"/>
    <property type="match status" value="1"/>
</dbReference>
<dbReference type="PANTHER" id="PTHR13763:SF0">
    <property type="entry name" value="BREAST CANCER TYPE 1 SUSCEPTIBILITY PROTEIN"/>
    <property type="match status" value="1"/>
</dbReference>
<dbReference type="HOGENOM" id="CLU_895524_0_0_1"/>
<sequence>MVTAARPPRIALSGEVPSAAKAAQRALRCRTVGPREADILVVGQPVRRTLKLLHALSRGAWVVEASWLIESAAAGRPLDPAPFECGIPGCRSARLRRAEGEPPVLCGLRVEVAEGTRVPTAELLAILTAAGAVVERNDDSAEPVAAWEAVGDGDEVLRRVERPGQKTRPEGEGRPWGCTAAVLGGGDGEYFLLEEALELYRARLPHCSGDRLVAACTFREHRAAGFAELLLLAVARGRGRSGLGSGLLRGLEGWLAARGVRCVAACAGLDCGGFWSRCGYDAEQPLEPRLWALLLDPFGNSRIMAKELPGG</sequence>
<dbReference type="GeneID" id="17286755"/>
<keyword evidence="3" id="KW-0227">DNA damage</keyword>
<dbReference type="PaxDb" id="2903-EOD41485"/>
<name>A0A0D3L0F0_EMIH1</name>
<proteinExistence type="predicted"/>
<dbReference type="AlphaFoldDB" id="A0A0D3L0F0"/>